<proteinExistence type="predicted"/>
<dbReference type="Proteomes" id="UP000429555">
    <property type="component" value="Unassembled WGS sequence"/>
</dbReference>
<gene>
    <name evidence="1" type="ORF">GJV18_02090</name>
</gene>
<accession>A0A6I4KUA0</accession>
<evidence type="ECO:0000313" key="2">
    <source>
        <dbReference type="Proteomes" id="UP000429555"/>
    </source>
</evidence>
<dbReference type="AlphaFoldDB" id="A0A6I4KUA0"/>
<comment type="caution">
    <text evidence="1">The sequence shown here is derived from an EMBL/GenBank/DDBJ whole genome shotgun (WGS) entry which is preliminary data.</text>
</comment>
<organism evidence="1 2">
    <name type="scientific">Pseudomonas xionganensis</name>
    <dbReference type="NCBI Taxonomy" id="2654845"/>
    <lineage>
        <taxon>Bacteria</taxon>
        <taxon>Pseudomonadati</taxon>
        <taxon>Pseudomonadota</taxon>
        <taxon>Gammaproteobacteria</taxon>
        <taxon>Pseudomonadales</taxon>
        <taxon>Pseudomonadaceae</taxon>
        <taxon>Pseudomonas</taxon>
    </lineage>
</organism>
<evidence type="ECO:0008006" key="3">
    <source>
        <dbReference type="Google" id="ProtNLM"/>
    </source>
</evidence>
<sequence>MIRYAFNKMLLTMKKRYNYDVRYQQDILQADLGAYLKFMGFQTMAAHSAGLPAEPLYAARIRAIIWDDCGPCTQLVVDMALEAKIDARIVRAIIDKDLHKLPEEIAWVVQFTDCVLAHSPEADDLREKIVALWGTQGLISIGYAISAYRVYPALKYALGYGKACSRIQVNESSLVPTRNAVSAEDTARVG</sequence>
<keyword evidence="2" id="KW-1185">Reference proteome</keyword>
<dbReference type="RefSeq" id="WP_160343069.1">
    <property type="nucleotide sequence ID" value="NZ_WKJZ01000001.1"/>
</dbReference>
<evidence type="ECO:0000313" key="1">
    <source>
        <dbReference type="EMBL" id="MVW74096.1"/>
    </source>
</evidence>
<dbReference type="SUPFAM" id="SSF69118">
    <property type="entry name" value="AhpD-like"/>
    <property type="match status" value="1"/>
</dbReference>
<protein>
    <recommendedName>
        <fullName evidence="3">Carboxymuconolactone decarboxylase-like domain-containing protein</fullName>
    </recommendedName>
</protein>
<dbReference type="InterPro" id="IPR029032">
    <property type="entry name" value="AhpD-like"/>
</dbReference>
<reference evidence="1 2" key="1">
    <citation type="submission" date="2019-11" db="EMBL/GenBank/DDBJ databases">
        <title>Pseudomonas flavidum sp. nov., isolated from Baiyang Lake.</title>
        <authorList>
            <person name="Zhao Y."/>
        </authorList>
    </citation>
    <scope>NUCLEOTIDE SEQUENCE [LARGE SCALE GENOMIC DNA]</scope>
    <source>
        <strain evidence="2">R-22-3 w-18</strain>
    </source>
</reference>
<name>A0A6I4KUA0_9PSED</name>
<dbReference type="EMBL" id="WKJZ01000001">
    <property type="protein sequence ID" value="MVW74096.1"/>
    <property type="molecule type" value="Genomic_DNA"/>
</dbReference>